<dbReference type="GO" id="GO:0006508">
    <property type="term" value="P:proteolysis"/>
    <property type="evidence" value="ECO:0007669"/>
    <property type="project" value="InterPro"/>
</dbReference>
<name>A0A221KHT5_VITFI</name>
<keyword evidence="5" id="KW-1185">Reference proteome</keyword>
<sequence>MRMTARRFWPVHRLSGPGVWALLLTLAFGSGTPAAADPTPPAPASATEPPLLVALREEIIRVPKPNAPGVALQVTYFRPPGAGPFPWVILNHGKDKGDIARQPRARYLIASRELLQRGWAVVIPMRQGFADSGGRYAGTGCDVYRNGLAQAEDIQLTLQTFALRPELDAQRVLIWGQSHGGLATLAAGTLKLPGVRGLVSFAGGLRNEACPDWANTLASAFGRYGQDTALPTLFFYGENDALWPPALWRDMVQRYTQAGGTAQLVAFGTFKPDAHALLGHPQGVSIWLPEVERFVRSLDLPFDKRFDLALIPHAQPVPPASGFANVRDVDALPRPGPTMRAGYSAFLAASPPKAFALSMSGAWGWRANAAQAMTDALQACNTRAAPGRPCQLYAVDDQVVWHPPPAQEISR</sequence>
<feature type="chain" id="PRO_5012849742" description="Peptidase S9 prolyl oligopeptidase catalytic domain-containing protein" evidence="2">
    <location>
        <begin position="37"/>
        <end position="411"/>
    </location>
</feature>
<dbReference type="Proteomes" id="UP000199729">
    <property type="component" value="Chromosome"/>
</dbReference>
<dbReference type="InterPro" id="IPR001375">
    <property type="entry name" value="Peptidase_S9_cat"/>
</dbReference>
<protein>
    <recommendedName>
        <fullName evidence="3">Peptidase S9 prolyl oligopeptidase catalytic domain-containing protein</fullName>
    </recommendedName>
</protein>
<gene>
    <name evidence="4" type="ORF">VITFI_CDS2824</name>
</gene>
<feature type="domain" description="Peptidase S9 prolyl oligopeptidase catalytic" evidence="3">
    <location>
        <begin position="114"/>
        <end position="189"/>
    </location>
</feature>
<dbReference type="GO" id="GO:0052689">
    <property type="term" value="F:carboxylic ester hydrolase activity"/>
    <property type="evidence" value="ECO:0007669"/>
    <property type="project" value="UniProtKB-ARBA"/>
</dbReference>
<feature type="signal peptide" evidence="2">
    <location>
        <begin position="1"/>
        <end position="36"/>
    </location>
</feature>
<keyword evidence="2" id="KW-0732">Signal</keyword>
<dbReference type="KEGG" id="vff:VITFI_CDS2824"/>
<organism evidence="4 5">
    <name type="scientific">Vitreoscilla filiformis</name>
    <dbReference type="NCBI Taxonomy" id="63"/>
    <lineage>
        <taxon>Bacteria</taxon>
        <taxon>Pseudomonadati</taxon>
        <taxon>Pseudomonadota</taxon>
        <taxon>Betaproteobacteria</taxon>
        <taxon>Neisseriales</taxon>
        <taxon>Neisseriaceae</taxon>
        <taxon>Vitreoscilla</taxon>
    </lineage>
</organism>
<evidence type="ECO:0000256" key="1">
    <source>
        <dbReference type="ARBA" id="ARBA00022801"/>
    </source>
</evidence>
<dbReference type="SUPFAM" id="SSF53474">
    <property type="entry name" value="alpha/beta-Hydrolases"/>
    <property type="match status" value="1"/>
</dbReference>
<dbReference type="InterPro" id="IPR029058">
    <property type="entry name" value="AB_hydrolase_fold"/>
</dbReference>
<dbReference type="Gene3D" id="3.40.50.1820">
    <property type="entry name" value="alpha/beta hydrolase"/>
    <property type="match status" value="1"/>
</dbReference>
<proteinExistence type="predicted"/>
<evidence type="ECO:0000313" key="5">
    <source>
        <dbReference type="Proteomes" id="UP000199729"/>
    </source>
</evidence>
<accession>A0A221KHT5</accession>
<evidence type="ECO:0000313" key="4">
    <source>
        <dbReference type="EMBL" id="ASM78601.1"/>
    </source>
</evidence>
<dbReference type="Pfam" id="PF00326">
    <property type="entry name" value="Peptidase_S9"/>
    <property type="match status" value="1"/>
</dbReference>
<reference evidence="4 5" key="1">
    <citation type="submission" date="2017-07" db="EMBL/GenBank/DDBJ databases">
        <title>Complete Genome Sequence of the cosmetic ferment Vitreoscilla filiformis (ATCC15551).</title>
        <authorList>
            <person name="Contreras S."/>
            <person name="Sagory-Zalkind P."/>
            <person name="Blanquart H."/>
            <person name="Iltis A."/>
            <person name="Morand S.C."/>
        </authorList>
    </citation>
    <scope>NUCLEOTIDE SEQUENCE [LARGE SCALE GENOMIC DNA]</scope>
    <source>
        <strain evidence="4 5">ATCC 15551</strain>
    </source>
</reference>
<dbReference type="EMBL" id="CP022423">
    <property type="protein sequence ID" value="ASM78601.1"/>
    <property type="molecule type" value="Genomic_DNA"/>
</dbReference>
<dbReference type="InterPro" id="IPR050261">
    <property type="entry name" value="FrsA_esterase"/>
</dbReference>
<evidence type="ECO:0000259" key="3">
    <source>
        <dbReference type="Pfam" id="PF00326"/>
    </source>
</evidence>
<dbReference type="GO" id="GO:0008236">
    <property type="term" value="F:serine-type peptidase activity"/>
    <property type="evidence" value="ECO:0007669"/>
    <property type="project" value="InterPro"/>
</dbReference>
<evidence type="ECO:0000256" key="2">
    <source>
        <dbReference type="SAM" id="SignalP"/>
    </source>
</evidence>
<keyword evidence="1" id="KW-0378">Hydrolase</keyword>
<dbReference type="PANTHER" id="PTHR22946:SF9">
    <property type="entry name" value="POLYKETIDE TRANSFERASE AF380"/>
    <property type="match status" value="1"/>
</dbReference>
<dbReference type="AlphaFoldDB" id="A0A221KHT5"/>
<dbReference type="PANTHER" id="PTHR22946">
    <property type="entry name" value="DIENELACTONE HYDROLASE DOMAIN-CONTAINING PROTEIN-RELATED"/>
    <property type="match status" value="1"/>
</dbReference>